<proteinExistence type="predicted"/>
<dbReference type="Pfam" id="PF00498">
    <property type="entry name" value="FHA"/>
    <property type="match status" value="1"/>
</dbReference>
<reference evidence="2" key="1">
    <citation type="journal article" date="2020" name="mSystems">
        <title>Genome- and Community-Level Interaction Insights into Carbon Utilization and Element Cycling Functions of Hydrothermarchaeota in Hydrothermal Sediment.</title>
        <authorList>
            <person name="Zhou Z."/>
            <person name="Liu Y."/>
            <person name="Xu W."/>
            <person name="Pan J."/>
            <person name="Luo Z.H."/>
            <person name="Li M."/>
        </authorList>
    </citation>
    <scope>NUCLEOTIDE SEQUENCE [LARGE SCALE GENOMIC DNA]</scope>
    <source>
        <strain evidence="2">SpSt-374</strain>
    </source>
</reference>
<dbReference type="InterPro" id="IPR008984">
    <property type="entry name" value="SMAD_FHA_dom_sf"/>
</dbReference>
<dbReference type="Gene3D" id="2.60.200.20">
    <property type="match status" value="1"/>
</dbReference>
<dbReference type="AlphaFoldDB" id="A0A7C3ZNE2"/>
<evidence type="ECO:0000313" key="2">
    <source>
        <dbReference type="EMBL" id="HGG03245.1"/>
    </source>
</evidence>
<protein>
    <submittedName>
        <fullName evidence="2">FHA domain-containing protein</fullName>
    </submittedName>
</protein>
<dbReference type="PROSITE" id="PS50006">
    <property type="entry name" value="FHA_DOMAIN"/>
    <property type="match status" value="1"/>
</dbReference>
<accession>A0A7C3ZNE2</accession>
<comment type="caution">
    <text evidence="2">The sequence shown here is derived from an EMBL/GenBank/DDBJ whole genome shotgun (WGS) entry which is preliminary data.</text>
</comment>
<sequence>MINLTLLHSQQTLPCQKWYFDDKAVIRIGRAPDNDVVIYSAVVSRYHLELHRISGNYWKVVNLGTNGTYVHDDCSGSATLRPITQVPVIDGMVIRLASSGPKIKIQKGEKLSNFTNAMASQTSRFANQESSADKTQEDIKALAC</sequence>
<gene>
    <name evidence="2" type="ORF">ENR15_22050</name>
</gene>
<dbReference type="SUPFAM" id="SSF49879">
    <property type="entry name" value="SMAD/FHA domain"/>
    <property type="match status" value="1"/>
</dbReference>
<name>A0A7C3ZNE2_9CYAN</name>
<dbReference type="EMBL" id="DSPX01000225">
    <property type="protein sequence ID" value="HGG03245.1"/>
    <property type="molecule type" value="Genomic_DNA"/>
</dbReference>
<feature type="domain" description="FHA" evidence="1">
    <location>
        <begin position="26"/>
        <end position="71"/>
    </location>
</feature>
<organism evidence="2">
    <name type="scientific">Planktothricoides sp. SpSt-374</name>
    <dbReference type="NCBI Taxonomy" id="2282167"/>
    <lineage>
        <taxon>Bacteria</taxon>
        <taxon>Bacillati</taxon>
        <taxon>Cyanobacteriota</taxon>
        <taxon>Cyanophyceae</taxon>
        <taxon>Oscillatoriophycideae</taxon>
        <taxon>Oscillatoriales</taxon>
        <taxon>Oscillatoriaceae</taxon>
        <taxon>Planktothricoides</taxon>
    </lineage>
</organism>
<evidence type="ECO:0000259" key="1">
    <source>
        <dbReference type="PROSITE" id="PS50006"/>
    </source>
</evidence>
<dbReference type="SMART" id="SM00240">
    <property type="entry name" value="FHA"/>
    <property type="match status" value="1"/>
</dbReference>
<dbReference type="InterPro" id="IPR000253">
    <property type="entry name" value="FHA_dom"/>
</dbReference>